<dbReference type="InterPro" id="IPR001036">
    <property type="entry name" value="Acrflvin-R"/>
</dbReference>
<keyword evidence="2" id="KW-1133">Transmembrane helix</keyword>
<dbReference type="EMBL" id="SMAE01000006">
    <property type="protein sequence ID" value="TCS89341.1"/>
    <property type="molecule type" value="Genomic_DNA"/>
</dbReference>
<feature type="transmembrane region" description="Helical" evidence="2">
    <location>
        <begin position="576"/>
        <end position="596"/>
    </location>
</feature>
<dbReference type="RefSeq" id="WP_132027395.1">
    <property type="nucleotide sequence ID" value="NZ_CP068564.1"/>
</dbReference>
<feature type="transmembrane region" description="Helical" evidence="2">
    <location>
        <begin position="1193"/>
        <end position="1216"/>
    </location>
</feature>
<feature type="transmembrane region" description="Helical" evidence="2">
    <location>
        <begin position="550"/>
        <end position="569"/>
    </location>
</feature>
<feature type="transmembrane region" description="Helical" evidence="2">
    <location>
        <begin position="1120"/>
        <end position="1141"/>
    </location>
</feature>
<dbReference type="Gene3D" id="3.30.2090.10">
    <property type="entry name" value="Multidrug efflux transporter AcrB TolC docking domain, DN and DC subdomains"/>
    <property type="match status" value="3"/>
</dbReference>
<dbReference type="PRINTS" id="PR00702">
    <property type="entry name" value="ACRIFLAVINRP"/>
</dbReference>
<name>A0A4R3KV03_9FIRM</name>
<feature type="transmembrane region" description="Helical" evidence="2">
    <location>
        <begin position="1169"/>
        <end position="1187"/>
    </location>
</feature>
<evidence type="ECO:0000313" key="4">
    <source>
        <dbReference type="Proteomes" id="UP000294567"/>
    </source>
</evidence>
<dbReference type="SUPFAM" id="SSF82714">
    <property type="entry name" value="Multidrug efflux transporter AcrB TolC docking domain, DN and DC subdomains"/>
    <property type="match status" value="1"/>
</dbReference>
<feature type="compositionally biased region" description="Basic and acidic residues" evidence="1">
    <location>
        <begin position="222"/>
        <end position="236"/>
    </location>
</feature>
<accession>A0A4R3KV03</accession>
<feature type="transmembrane region" description="Helical" evidence="2">
    <location>
        <begin position="1094"/>
        <end position="1114"/>
    </location>
</feature>
<organism evidence="3 4">
    <name type="scientific">Keratinibaculum paraultunense</name>
    <dbReference type="NCBI Taxonomy" id="1278232"/>
    <lineage>
        <taxon>Bacteria</taxon>
        <taxon>Bacillati</taxon>
        <taxon>Bacillota</taxon>
        <taxon>Tissierellia</taxon>
        <taxon>Tissierellales</taxon>
        <taxon>Tepidimicrobiaceae</taxon>
        <taxon>Keratinibaculum</taxon>
    </lineage>
</organism>
<keyword evidence="2" id="KW-0472">Membrane</keyword>
<protein>
    <submittedName>
        <fullName evidence="3">HAE1 family hydrophobic/amphiphilic exporter-1</fullName>
    </submittedName>
</protein>
<dbReference type="PANTHER" id="PTHR32063:SF0">
    <property type="entry name" value="SWARMING MOTILITY PROTEIN SWRC"/>
    <property type="match status" value="1"/>
</dbReference>
<sequence length="1239" mass="136394">MLSKFSVKKPYTIVVAVIAVLILGVMSFMNLDTDLLPSIDLPYIVIMTTYPGASPEEVEMIVTKPIEQSVATVNNIKNVSSISKENASVVILEFNSDTNMDSATIEINSMLDLVKPAWNDYNIGSPMLMKLNPEMLPVMISAVDVKDSDIVEISQLVNEEIIPELESINGVASVTGIGLLEEKIEVALDEGKIEEINKKILEAVDSELAQAEEQLTKAQREIEEGKRKLESEESKHMGQLTQGEEQIKSAKQKIASAESKISSGKRELIKTRDELNKGLKEIEEKEKALKAQEEALLSLGDKMREEDKIKLEEIRKNLDIISQKKIETTKGLEQVQAKLIELEKEEENLKSKKAELASKEQDIKTGKIQLTVEMDKARNKLESGEKELNEKLEEFEKAKEEAFKKASLEGALTTDMISKILSAQNFSMPAGYITDEEGTKKLVKVGDKIEDVSEMENLLLFDTGEDVIGKIYLKDVADVYMKDNAEDVYAKVNGNDAVILSIQKQSTFLTSDIANAIRDKMDELTKEHEDVTFTNLMDQGIYIDMVIESVLKNIIYGGILAIVVLILFLRDIRPTFIIAVSIPISIIFAIAMMYFTGVSINVISLAGLALGVGMLVDNSIVVIENIYRLRQEENMGIIEAAIEGAREISGAITISTLTTACVFLPIVFVEGISRQLFVDMGLTIAYSLLASLLVALTLVPTMASGMLKEVNGKERHKFENFKNGYEKLLRGALNHRGIIMIIVAVLFVGSMFGGFSMGTSFIPEMDAPQMGMTVEMPKGVSTNEARDMADAVTEKLLGIEEIETIGAFHSEAMGGIGGQSNGDSISFYLLLDEDKDISNDEVKKKILDATKDLDCTVTVSASGMDISIAGSGIEVMIKGKDMDTLQDIAKDIAKLLKETEGIVEVDDGIEEDLEEIRIVVDKEKSMENGLTVAQVFSHINSIIGKEEVSTTLSTKNKDYPVIVVNKKHEDITKEDLKDLTIKGKKGEEEVEVKLEDIATITEAQGLSSIRRDSQERYITVKGELDVDYNIGLVSSDFEKKLKDYSIPEGYTVELTGEKERIDESLWDLTKMILLAIVLIYLIMVAQFQSLLSPFIILFTIPLAFTGGMLALIITGYEISLIAMLGFLVLSGIVVNNGIVFIDYTNQLRDRGYDKTEALVLAGKTRMRPILMTAITTIFGLSTLSAGVGTGSEMLQPLAIVSIGGLVYATVLTLFVVPIMYHLLNKDDPDGGPVPVEGEN</sequence>
<keyword evidence="2" id="KW-0812">Transmembrane</keyword>
<feature type="transmembrane region" description="Helical" evidence="2">
    <location>
        <begin position="737"/>
        <end position="762"/>
    </location>
</feature>
<feature type="transmembrane region" description="Helical" evidence="2">
    <location>
        <begin position="602"/>
        <end position="627"/>
    </location>
</feature>
<feature type="transmembrane region" description="Helical" evidence="2">
    <location>
        <begin position="684"/>
        <end position="707"/>
    </location>
</feature>
<feature type="transmembrane region" description="Helical" evidence="2">
    <location>
        <begin position="12"/>
        <end position="31"/>
    </location>
</feature>
<dbReference type="Proteomes" id="UP000294567">
    <property type="component" value="Unassembled WGS sequence"/>
</dbReference>
<feature type="transmembrane region" description="Helical" evidence="2">
    <location>
        <begin position="648"/>
        <end position="672"/>
    </location>
</feature>
<dbReference type="InterPro" id="IPR027463">
    <property type="entry name" value="AcrB_DN_DC_subdom"/>
</dbReference>
<dbReference type="PANTHER" id="PTHR32063">
    <property type="match status" value="1"/>
</dbReference>
<gene>
    <name evidence="3" type="ORF">EDD65_1067</name>
</gene>
<dbReference type="OrthoDB" id="9757876at2"/>
<dbReference type="SUPFAM" id="SSF82693">
    <property type="entry name" value="Multidrug efflux transporter AcrB pore domain, PN1, PN2, PC1 and PC2 subdomains"/>
    <property type="match status" value="2"/>
</dbReference>
<proteinExistence type="predicted"/>
<dbReference type="GO" id="GO:0042910">
    <property type="term" value="F:xenobiotic transmembrane transporter activity"/>
    <property type="evidence" value="ECO:0007669"/>
    <property type="project" value="TreeGrafter"/>
</dbReference>
<dbReference type="Gene3D" id="3.30.70.1430">
    <property type="entry name" value="Multidrug efflux transporter AcrB pore domain"/>
    <property type="match status" value="2"/>
</dbReference>
<evidence type="ECO:0000313" key="3">
    <source>
        <dbReference type="EMBL" id="TCS89341.1"/>
    </source>
</evidence>
<comment type="caution">
    <text evidence="3">The sequence shown here is derived from an EMBL/GenBank/DDBJ whole genome shotgun (WGS) entry which is preliminary data.</text>
</comment>
<evidence type="ECO:0000256" key="2">
    <source>
        <dbReference type="SAM" id="Phobius"/>
    </source>
</evidence>
<feature type="transmembrane region" description="Helical" evidence="2">
    <location>
        <begin position="1068"/>
        <end position="1087"/>
    </location>
</feature>
<reference evidence="3 4" key="1">
    <citation type="submission" date="2019-03" db="EMBL/GenBank/DDBJ databases">
        <title>Genomic Encyclopedia of Type Strains, Phase IV (KMG-IV): sequencing the most valuable type-strain genomes for metagenomic binning, comparative biology and taxonomic classification.</title>
        <authorList>
            <person name="Goeker M."/>
        </authorList>
    </citation>
    <scope>NUCLEOTIDE SEQUENCE [LARGE SCALE GENOMIC DNA]</scope>
    <source>
        <strain evidence="3 4">DSM 26752</strain>
    </source>
</reference>
<dbReference type="Gene3D" id="3.30.70.1320">
    <property type="entry name" value="Multidrug efflux transporter AcrB pore domain like"/>
    <property type="match status" value="2"/>
</dbReference>
<dbReference type="AlphaFoldDB" id="A0A4R3KV03"/>
<keyword evidence="4" id="KW-1185">Reference proteome</keyword>
<dbReference type="Pfam" id="PF00873">
    <property type="entry name" value="ACR_tran"/>
    <property type="match status" value="2"/>
</dbReference>
<dbReference type="Gene3D" id="3.30.70.1440">
    <property type="entry name" value="Multidrug efflux transporter AcrB pore domain"/>
    <property type="match status" value="1"/>
</dbReference>
<dbReference type="GO" id="GO:0005886">
    <property type="term" value="C:plasma membrane"/>
    <property type="evidence" value="ECO:0007669"/>
    <property type="project" value="TreeGrafter"/>
</dbReference>
<evidence type="ECO:0000256" key="1">
    <source>
        <dbReference type="SAM" id="MobiDB-lite"/>
    </source>
</evidence>
<dbReference type="Gene3D" id="1.20.1640.10">
    <property type="entry name" value="Multidrug efflux transporter AcrB transmembrane domain"/>
    <property type="match status" value="3"/>
</dbReference>
<dbReference type="SUPFAM" id="SSF82866">
    <property type="entry name" value="Multidrug efflux transporter AcrB transmembrane domain"/>
    <property type="match status" value="2"/>
</dbReference>
<feature type="region of interest" description="Disordered" evidence="1">
    <location>
        <begin position="222"/>
        <end position="246"/>
    </location>
</feature>